<evidence type="ECO:0000256" key="5">
    <source>
        <dbReference type="ARBA" id="ARBA00022692"/>
    </source>
</evidence>
<keyword evidence="8 10" id="KW-0807">Transducer</keyword>
<name>A0A2A3MJG7_9PSED</name>
<evidence type="ECO:0000256" key="3">
    <source>
        <dbReference type="ARBA" id="ARBA00022481"/>
    </source>
</evidence>
<dbReference type="SUPFAM" id="SSF58104">
    <property type="entry name" value="Methyl-accepting chemotaxis protein (MCP) signaling domain"/>
    <property type="match status" value="1"/>
</dbReference>
<keyword evidence="3" id="KW-0488">Methylation</keyword>
<evidence type="ECO:0000256" key="10">
    <source>
        <dbReference type="PROSITE-ProRule" id="PRU00284"/>
    </source>
</evidence>
<evidence type="ECO:0000256" key="2">
    <source>
        <dbReference type="ARBA" id="ARBA00022475"/>
    </source>
</evidence>
<dbReference type="GO" id="GO:0007165">
    <property type="term" value="P:signal transduction"/>
    <property type="evidence" value="ECO:0007669"/>
    <property type="project" value="UniProtKB-KW"/>
</dbReference>
<feature type="transmembrane region" description="Helical" evidence="11">
    <location>
        <begin position="41"/>
        <end position="61"/>
    </location>
</feature>
<evidence type="ECO:0000259" key="12">
    <source>
        <dbReference type="PROSITE" id="PS50111"/>
    </source>
</evidence>
<dbReference type="Pfam" id="PF00015">
    <property type="entry name" value="MCPsignal"/>
    <property type="match status" value="1"/>
</dbReference>
<feature type="domain" description="Methyl-accepting transducer" evidence="12">
    <location>
        <begin position="426"/>
        <end position="662"/>
    </location>
</feature>
<dbReference type="InterPro" id="IPR013587">
    <property type="entry name" value="Nitrate/nitrite_sensing"/>
</dbReference>
<dbReference type="PROSITE" id="PS50885">
    <property type="entry name" value="HAMP"/>
    <property type="match status" value="1"/>
</dbReference>
<dbReference type="PANTHER" id="PTHR32089">
    <property type="entry name" value="METHYL-ACCEPTING CHEMOTAXIS PROTEIN MCPB"/>
    <property type="match status" value="1"/>
</dbReference>
<dbReference type="FunFam" id="1.10.287.950:FF:000001">
    <property type="entry name" value="Methyl-accepting chemotaxis sensory transducer"/>
    <property type="match status" value="1"/>
</dbReference>
<protein>
    <submittedName>
        <fullName evidence="14">Chemotaxis protein</fullName>
    </submittedName>
</protein>
<keyword evidence="2" id="KW-1003">Cell membrane</keyword>
<dbReference type="EMBL" id="NTMR01000009">
    <property type="protein sequence ID" value="PBK04805.1"/>
    <property type="molecule type" value="Genomic_DNA"/>
</dbReference>
<dbReference type="PANTHER" id="PTHR32089:SF120">
    <property type="entry name" value="METHYL-ACCEPTING CHEMOTAXIS PROTEIN TLPQ"/>
    <property type="match status" value="1"/>
</dbReference>
<feature type="transmembrane region" description="Helical" evidence="11">
    <location>
        <begin position="348"/>
        <end position="370"/>
    </location>
</feature>
<proteinExistence type="inferred from homology"/>
<dbReference type="Proteomes" id="UP000242313">
    <property type="component" value="Unassembled WGS sequence"/>
</dbReference>
<comment type="caution">
    <text evidence="14">The sequence shown here is derived from an EMBL/GenBank/DDBJ whole genome shotgun (WGS) entry which is preliminary data.</text>
</comment>
<sequence>MRVTALQAALLRGKVMALFLLRVWLSNQSGFLTMLSMLRNISMRGKLLLLILPALAGTLYFSGSTVKDRYTHLQTTESARALFDLALTADPALENLQKERGLTALFIATGGADGRVVERLELQRAVTDASLSALRSGMATLQGADRLAVAAQLARINEALDALAPLRERVINEDVDAALSYQTFTDAVDGLIALIPEILLRSNEPRLTRMMGAFLALSEASEWGASEMAAGAQVLSDGGVSLALASQVSAAGARRQALLDAAAGLLGPSLQGQLDAMQTRPESLEFAALRDRLIGSEYGFLGMANIEWFDSSSAAVAGIYQLKQQLAVDMAKGTDLVLAGARSELRRAAIIGCVVIGAVLLLALLIIMGVSGQVNQLLGDFRQIMERKDLSVRTRVCSKDEMGLIGSALNGLIETFSGALSQIDETSVRLASASEQTRATASQNSDQVGQQQALVDQVAAAAEEMSSTSEEISRNTQQVAEAAQHASARNEAGRKVVQDSVGRIRHLAGAIEQVNGQMERLQTSSESITRVIDVIKAVADQTNLLALNAAIEAARAGEHGRGFAVVADEVRNLARQTHDSTVEIETMISGFRDITDSVRTAVTDSHKLANLSADEAEKLEDTLAAILQDVDRISGMASQIASAAEQQVAVTRDISRSMTSVRETSLQTLNGSREISQVTDSQAQLAGELQALAQGFRVA</sequence>
<dbReference type="Gene3D" id="1.10.287.950">
    <property type="entry name" value="Methyl-accepting chemotaxis protein"/>
    <property type="match status" value="1"/>
</dbReference>
<dbReference type="SMART" id="SM00283">
    <property type="entry name" value="MA"/>
    <property type="match status" value="1"/>
</dbReference>
<evidence type="ECO:0000256" key="4">
    <source>
        <dbReference type="ARBA" id="ARBA00022500"/>
    </source>
</evidence>
<keyword evidence="15" id="KW-1185">Reference proteome</keyword>
<dbReference type="PROSITE" id="PS50111">
    <property type="entry name" value="CHEMOTAXIS_TRANSDUC_2"/>
    <property type="match status" value="1"/>
</dbReference>
<evidence type="ECO:0000256" key="6">
    <source>
        <dbReference type="ARBA" id="ARBA00022989"/>
    </source>
</evidence>
<evidence type="ECO:0000256" key="7">
    <source>
        <dbReference type="ARBA" id="ARBA00023136"/>
    </source>
</evidence>
<keyword evidence="6 11" id="KW-1133">Transmembrane helix</keyword>
<keyword evidence="5 11" id="KW-0812">Transmembrane</keyword>
<evidence type="ECO:0000259" key="13">
    <source>
        <dbReference type="PROSITE" id="PS50885"/>
    </source>
</evidence>
<comment type="subcellular location">
    <subcellularLocation>
        <location evidence="1">Cell membrane</location>
        <topology evidence="1">Multi-pass membrane protein</topology>
    </subcellularLocation>
</comment>
<comment type="similarity">
    <text evidence="9">Belongs to the methyl-accepting chemotaxis (MCP) protein family.</text>
</comment>
<evidence type="ECO:0000313" key="15">
    <source>
        <dbReference type="Proteomes" id="UP000242313"/>
    </source>
</evidence>
<dbReference type="CDD" id="cd11386">
    <property type="entry name" value="MCP_signal"/>
    <property type="match status" value="1"/>
</dbReference>
<dbReference type="Pfam" id="PF08376">
    <property type="entry name" value="NIT"/>
    <property type="match status" value="1"/>
</dbReference>
<dbReference type="InterPro" id="IPR004089">
    <property type="entry name" value="MCPsignal_dom"/>
</dbReference>
<dbReference type="AlphaFoldDB" id="A0A2A3MJG7"/>
<keyword evidence="4" id="KW-0145">Chemotaxis</keyword>
<evidence type="ECO:0000256" key="9">
    <source>
        <dbReference type="ARBA" id="ARBA00029447"/>
    </source>
</evidence>
<gene>
    <name evidence="14" type="ORF">CNQ84_06535</name>
</gene>
<organism evidence="14 15">
    <name type="scientific">Pseudomonas abyssi</name>
    <dbReference type="NCBI Taxonomy" id="170540"/>
    <lineage>
        <taxon>Bacteria</taxon>
        <taxon>Pseudomonadati</taxon>
        <taxon>Pseudomonadota</taxon>
        <taxon>Gammaproteobacteria</taxon>
        <taxon>Pseudomonadales</taxon>
        <taxon>Pseudomonadaceae</taxon>
        <taxon>Pseudomonas</taxon>
    </lineage>
</organism>
<evidence type="ECO:0000256" key="1">
    <source>
        <dbReference type="ARBA" id="ARBA00004651"/>
    </source>
</evidence>
<dbReference type="InterPro" id="IPR003660">
    <property type="entry name" value="HAMP_dom"/>
</dbReference>
<dbReference type="GO" id="GO:0006935">
    <property type="term" value="P:chemotaxis"/>
    <property type="evidence" value="ECO:0007669"/>
    <property type="project" value="UniProtKB-KW"/>
</dbReference>
<evidence type="ECO:0000256" key="11">
    <source>
        <dbReference type="SAM" id="Phobius"/>
    </source>
</evidence>
<keyword evidence="7 11" id="KW-0472">Membrane</keyword>
<accession>A0A2A3MJG7</accession>
<evidence type="ECO:0000313" key="14">
    <source>
        <dbReference type="EMBL" id="PBK04805.1"/>
    </source>
</evidence>
<feature type="domain" description="HAMP" evidence="13">
    <location>
        <begin position="368"/>
        <end position="421"/>
    </location>
</feature>
<evidence type="ECO:0000256" key="8">
    <source>
        <dbReference type="ARBA" id="ARBA00023224"/>
    </source>
</evidence>
<dbReference type="GO" id="GO:0005886">
    <property type="term" value="C:plasma membrane"/>
    <property type="evidence" value="ECO:0007669"/>
    <property type="project" value="UniProtKB-SubCell"/>
</dbReference>
<reference evidence="14 15" key="1">
    <citation type="submission" date="2017-09" db="EMBL/GenBank/DDBJ databases">
        <title>Pseudomonas abyssi sp. nov. isolated from Abyssopelagic Water.</title>
        <authorList>
            <person name="Wei Y."/>
        </authorList>
    </citation>
    <scope>NUCLEOTIDE SEQUENCE [LARGE SCALE GENOMIC DNA]</scope>
    <source>
        <strain evidence="14 15">MT5</strain>
    </source>
</reference>